<sequence>MTPLNRREALKLGGAGVAVAALAPAASHAAPPTPYFQHGVASGDPLPQAVVLWTRVTPTPESLPGSGVGPAVEVGWQVAEDAAFTTVVAEGAFATGPERDHTVKVDVQGLRPGTAYHYRFSFQGEPSPAGRTRTAPAENADVESLAFAVVSCSNWEAGYFGSYRLLAARDDLFGVIHLGDYIYEYATRAFGTGDGGAVREHFPAREIITLADYRQRHAQYKTDPDLRALHARHPWMIVWDDHEIANDTWSDGAQNHDPATEGSFAARKAASRQAYAEWMPVRFGDGGVIYRTLRFGQLAELTMLDLRSHRSKQTTGLAVDDPERTLTGEAQMEWLKSTLSGSRTRWRLVGNSVMIGPLVLGSLPAEVLGPLAELLGLPSGGYSLNPDQWDGYTADRRELLGHLNGEGIANTVFLTGDIHTSWAIEVPLKAGSYPVSPAVATEFVVPSVTSNNIDDILQVAPRTASLAAEAAIATTNRHVRWSELDSHGYGVLTVRREQTRMDWYFLSDRTSPTATSRKAVSFTTESGSQKLKRAWG</sequence>
<dbReference type="InterPro" id="IPR052900">
    <property type="entry name" value="Phospholipid_Metab_Enz"/>
</dbReference>
<dbReference type="InterPro" id="IPR006311">
    <property type="entry name" value="TAT_signal"/>
</dbReference>
<feature type="signal peptide" evidence="1">
    <location>
        <begin position="1"/>
        <end position="29"/>
    </location>
</feature>
<evidence type="ECO:0000313" key="5">
    <source>
        <dbReference type="Proteomes" id="UP001501842"/>
    </source>
</evidence>
<organism evidence="4 5">
    <name type="scientific">Actinocorallia aurantiaca</name>
    <dbReference type="NCBI Taxonomy" id="46204"/>
    <lineage>
        <taxon>Bacteria</taxon>
        <taxon>Bacillati</taxon>
        <taxon>Actinomycetota</taxon>
        <taxon>Actinomycetes</taxon>
        <taxon>Streptosporangiales</taxon>
        <taxon>Thermomonosporaceae</taxon>
        <taxon>Actinocorallia</taxon>
    </lineage>
</organism>
<feature type="chain" id="PRO_5046845180" evidence="1">
    <location>
        <begin position="30"/>
        <end position="536"/>
    </location>
</feature>
<dbReference type="PANTHER" id="PTHR43606:SF2">
    <property type="entry name" value="ALKALINE PHOSPHATASE FAMILY PROTEIN (AFU_ORTHOLOGUE AFUA_5G03860)"/>
    <property type="match status" value="1"/>
</dbReference>
<dbReference type="PANTHER" id="PTHR43606">
    <property type="entry name" value="PHOSPHATASE, PUTATIVE (AFU_ORTHOLOGUE AFUA_6G08710)-RELATED"/>
    <property type="match status" value="1"/>
</dbReference>
<evidence type="ECO:0000313" key="4">
    <source>
        <dbReference type="EMBL" id="GAA2726864.1"/>
    </source>
</evidence>
<feature type="domain" description="Phospholipase D N-terminal" evidence="3">
    <location>
        <begin position="38"/>
        <end position="134"/>
    </location>
</feature>
<dbReference type="Pfam" id="PF16655">
    <property type="entry name" value="PhoD_N"/>
    <property type="match status" value="1"/>
</dbReference>
<keyword evidence="5" id="KW-1185">Reference proteome</keyword>
<dbReference type="Gene3D" id="3.60.21.70">
    <property type="entry name" value="PhoD-like phosphatase"/>
    <property type="match status" value="1"/>
</dbReference>
<dbReference type="Proteomes" id="UP001501842">
    <property type="component" value="Unassembled WGS sequence"/>
</dbReference>
<dbReference type="InterPro" id="IPR029052">
    <property type="entry name" value="Metallo-depent_PP-like"/>
</dbReference>
<evidence type="ECO:0000259" key="2">
    <source>
        <dbReference type="Pfam" id="PF09423"/>
    </source>
</evidence>
<evidence type="ECO:0000256" key="1">
    <source>
        <dbReference type="SAM" id="SignalP"/>
    </source>
</evidence>
<dbReference type="PROSITE" id="PS51318">
    <property type="entry name" value="TAT"/>
    <property type="match status" value="1"/>
</dbReference>
<reference evidence="4 5" key="1">
    <citation type="journal article" date="2019" name="Int. J. Syst. Evol. Microbiol.">
        <title>The Global Catalogue of Microorganisms (GCM) 10K type strain sequencing project: providing services to taxonomists for standard genome sequencing and annotation.</title>
        <authorList>
            <consortium name="The Broad Institute Genomics Platform"/>
            <consortium name="The Broad Institute Genome Sequencing Center for Infectious Disease"/>
            <person name="Wu L."/>
            <person name="Ma J."/>
        </authorList>
    </citation>
    <scope>NUCLEOTIDE SEQUENCE [LARGE SCALE GENOMIC DNA]</scope>
    <source>
        <strain evidence="4 5">JCM 8201</strain>
    </source>
</reference>
<gene>
    <name evidence="4" type="ORF">GCM10010439_30870</name>
</gene>
<dbReference type="SUPFAM" id="SSF56300">
    <property type="entry name" value="Metallo-dependent phosphatases"/>
    <property type="match status" value="1"/>
</dbReference>
<feature type="domain" description="PhoD-like phosphatase metallophosphatase" evidence="2">
    <location>
        <begin position="147"/>
        <end position="503"/>
    </location>
</feature>
<name>A0ABN3U942_9ACTN</name>
<dbReference type="InterPro" id="IPR018946">
    <property type="entry name" value="PhoD-like_MPP"/>
</dbReference>
<dbReference type="EMBL" id="BAAATZ010000012">
    <property type="protein sequence ID" value="GAA2726864.1"/>
    <property type="molecule type" value="Genomic_DNA"/>
</dbReference>
<protein>
    <submittedName>
        <fullName evidence="4">Alkaline phosphatase D family protein</fullName>
    </submittedName>
</protein>
<proteinExistence type="predicted"/>
<keyword evidence="1" id="KW-0732">Signal</keyword>
<dbReference type="CDD" id="cd07389">
    <property type="entry name" value="MPP_PhoD"/>
    <property type="match status" value="1"/>
</dbReference>
<comment type="caution">
    <text evidence="4">The sequence shown here is derived from an EMBL/GenBank/DDBJ whole genome shotgun (WGS) entry which is preliminary data.</text>
</comment>
<dbReference type="Gene3D" id="2.60.40.380">
    <property type="entry name" value="Purple acid phosphatase-like, N-terminal"/>
    <property type="match status" value="1"/>
</dbReference>
<dbReference type="InterPro" id="IPR038607">
    <property type="entry name" value="PhoD-like_sf"/>
</dbReference>
<evidence type="ECO:0000259" key="3">
    <source>
        <dbReference type="Pfam" id="PF16655"/>
    </source>
</evidence>
<dbReference type="Pfam" id="PF09423">
    <property type="entry name" value="PhoD"/>
    <property type="match status" value="1"/>
</dbReference>
<accession>A0ABN3U942</accession>
<dbReference type="InterPro" id="IPR032093">
    <property type="entry name" value="PhoD_N"/>
</dbReference>
<dbReference type="RefSeq" id="WP_344451063.1">
    <property type="nucleotide sequence ID" value="NZ_BAAATZ010000012.1"/>
</dbReference>